<name>A0AC60QV14_IXOPE</name>
<evidence type="ECO:0000313" key="1">
    <source>
        <dbReference type="EMBL" id="KAG0443477.1"/>
    </source>
</evidence>
<gene>
    <name evidence="1" type="ORF">HPB47_014872</name>
</gene>
<dbReference type="Proteomes" id="UP000805193">
    <property type="component" value="Unassembled WGS sequence"/>
</dbReference>
<accession>A0AC60QV14</accession>
<proteinExistence type="predicted"/>
<comment type="caution">
    <text evidence="1">The sequence shown here is derived from an EMBL/GenBank/DDBJ whole genome shotgun (WGS) entry which is preliminary data.</text>
</comment>
<evidence type="ECO:0000313" key="2">
    <source>
        <dbReference type="Proteomes" id="UP000805193"/>
    </source>
</evidence>
<sequence length="132" mass="14116">MLVGRRSGCYLVAGDIQEGPVERQSWDALMGDDAELASVPYQQKGTITAADKFYPRHPSASAYTWPISDEAHPSAADPQGITIGQESLSTASTSSTLPSSGDIKEIPAPVRLSWPGDSSPNMSSRALFFLMQ</sequence>
<keyword evidence="2" id="KW-1185">Reference proteome</keyword>
<organism evidence="1 2">
    <name type="scientific">Ixodes persulcatus</name>
    <name type="common">Taiga tick</name>
    <dbReference type="NCBI Taxonomy" id="34615"/>
    <lineage>
        <taxon>Eukaryota</taxon>
        <taxon>Metazoa</taxon>
        <taxon>Ecdysozoa</taxon>
        <taxon>Arthropoda</taxon>
        <taxon>Chelicerata</taxon>
        <taxon>Arachnida</taxon>
        <taxon>Acari</taxon>
        <taxon>Parasitiformes</taxon>
        <taxon>Ixodida</taxon>
        <taxon>Ixodoidea</taxon>
        <taxon>Ixodidae</taxon>
        <taxon>Ixodinae</taxon>
        <taxon>Ixodes</taxon>
    </lineage>
</organism>
<protein>
    <submittedName>
        <fullName evidence="1">Uncharacterized protein</fullName>
    </submittedName>
</protein>
<reference evidence="1 2" key="1">
    <citation type="journal article" date="2020" name="Cell">
        <title>Large-Scale Comparative Analyses of Tick Genomes Elucidate Their Genetic Diversity and Vector Capacities.</title>
        <authorList>
            <consortium name="Tick Genome and Microbiome Consortium (TIGMIC)"/>
            <person name="Jia N."/>
            <person name="Wang J."/>
            <person name="Shi W."/>
            <person name="Du L."/>
            <person name="Sun Y."/>
            <person name="Zhan W."/>
            <person name="Jiang J.F."/>
            <person name="Wang Q."/>
            <person name="Zhang B."/>
            <person name="Ji P."/>
            <person name="Bell-Sakyi L."/>
            <person name="Cui X.M."/>
            <person name="Yuan T.T."/>
            <person name="Jiang B.G."/>
            <person name="Yang W.F."/>
            <person name="Lam T.T."/>
            <person name="Chang Q.C."/>
            <person name="Ding S.J."/>
            <person name="Wang X.J."/>
            <person name="Zhu J.G."/>
            <person name="Ruan X.D."/>
            <person name="Zhao L."/>
            <person name="Wei J.T."/>
            <person name="Ye R.Z."/>
            <person name="Que T.C."/>
            <person name="Du C.H."/>
            <person name="Zhou Y.H."/>
            <person name="Cheng J.X."/>
            <person name="Dai P.F."/>
            <person name="Guo W.B."/>
            <person name="Han X.H."/>
            <person name="Huang E.J."/>
            <person name="Li L.F."/>
            <person name="Wei W."/>
            <person name="Gao Y.C."/>
            <person name="Liu J.Z."/>
            <person name="Shao H.Z."/>
            <person name="Wang X."/>
            <person name="Wang C.C."/>
            <person name="Yang T.C."/>
            <person name="Huo Q.B."/>
            <person name="Li W."/>
            <person name="Chen H.Y."/>
            <person name="Chen S.E."/>
            <person name="Zhou L.G."/>
            <person name="Ni X.B."/>
            <person name="Tian J.H."/>
            <person name="Sheng Y."/>
            <person name="Liu T."/>
            <person name="Pan Y.S."/>
            <person name="Xia L.Y."/>
            <person name="Li J."/>
            <person name="Zhao F."/>
            <person name="Cao W.C."/>
        </authorList>
    </citation>
    <scope>NUCLEOTIDE SEQUENCE [LARGE SCALE GENOMIC DNA]</scope>
    <source>
        <strain evidence="1">Iper-2018</strain>
    </source>
</reference>
<dbReference type="EMBL" id="JABSTQ010003357">
    <property type="protein sequence ID" value="KAG0443477.1"/>
    <property type="molecule type" value="Genomic_DNA"/>
</dbReference>
<feature type="non-terminal residue" evidence="1">
    <location>
        <position position="132"/>
    </location>
</feature>